<dbReference type="EMBL" id="MU254016">
    <property type="protein sequence ID" value="KAG9242980.1"/>
    <property type="molecule type" value="Genomic_DNA"/>
</dbReference>
<dbReference type="Proteomes" id="UP000887226">
    <property type="component" value="Unassembled WGS sequence"/>
</dbReference>
<feature type="region of interest" description="Disordered" evidence="1">
    <location>
        <begin position="79"/>
        <end position="110"/>
    </location>
</feature>
<dbReference type="AlphaFoldDB" id="A0A9P7Z0A5"/>
<accession>A0A9P7Z0A5</accession>
<reference evidence="2" key="1">
    <citation type="journal article" date="2021" name="IMA Fungus">
        <title>Genomic characterization of three marine fungi, including Emericellopsis atlantica sp. nov. with signatures of a generalist lifestyle and marine biomass degradation.</title>
        <authorList>
            <person name="Hagestad O.C."/>
            <person name="Hou L."/>
            <person name="Andersen J.H."/>
            <person name="Hansen E.H."/>
            <person name="Altermark B."/>
            <person name="Li C."/>
            <person name="Kuhnert E."/>
            <person name="Cox R.J."/>
            <person name="Crous P.W."/>
            <person name="Spatafora J.W."/>
            <person name="Lail K."/>
            <person name="Amirebrahimi M."/>
            <person name="Lipzen A."/>
            <person name="Pangilinan J."/>
            <person name="Andreopoulos W."/>
            <person name="Hayes R.D."/>
            <person name="Ng V."/>
            <person name="Grigoriev I.V."/>
            <person name="Jackson S.A."/>
            <person name="Sutton T.D.S."/>
            <person name="Dobson A.D.W."/>
            <person name="Rama T."/>
        </authorList>
    </citation>
    <scope>NUCLEOTIDE SEQUENCE</scope>
    <source>
        <strain evidence="2">TRa3180A</strain>
    </source>
</reference>
<sequence>MWGIWANKSISYSRCDRYSQAGIRRIQQVEWLKYFRKIRSKAFTTSDIKAGWKEAGLVPFYPRKVLDSLPFVAAQLLPTSQTSSTSPNSDLSVPTSSPPDGTAMASRSGL</sequence>
<feature type="compositionally biased region" description="Low complexity" evidence="1">
    <location>
        <begin position="79"/>
        <end position="94"/>
    </location>
</feature>
<evidence type="ECO:0000256" key="1">
    <source>
        <dbReference type="SAM" id="MobiDB-lite"/>
    </source>
</evidence>
<proteinExistence type="predicted"/>
<protein>
    <submittedName>
        <fullName evidence="2">Uncharacterized protein</fullName>
    </submittedName>
</protein>
<evidence type="ECO:0000313" key="2">
    <source>
        <dbReference type="EMBL" id="KAG9242980.1"/>
    </source>
</evidence>
<gene>
    <name evidence="2" type="ORF">BJ878DRAFT_512792</name>
</gene>
<evidence type="ECO:0000313" key="3">
    <source>
        <dbReference type="Proteomes" id="UP000887226"/>
    </source>
</evidence>
<comment type="caution">
    <text evidence="2">The sequence shown here is derived from an EMBL/GenBank/DDBJ whole genome shotgun (WGS) entry which is preliminary data.</text>
</comment>
<organism evidence="2 3">
    <name type="scientific">Calycina marina</name>
    <dbReference type="NCBI Taxonomy" id="1763456"/>
    <lineage>
        <taxon>Eukaryota</taxon>
        <taxon>Fungi</taxon>
        <taxon>Dikarya</taxon>
        <taxon>Ascomycota</taxon>
        <taxon>Pezizomycotina</taxon>
        <taxon>Leotiomycetes</taxon>
        <taxon>Helotiales</taxon>
        <taxon>Pezizellaceae</taxon>
        <taxon>Calycina</taxon>
    </lineage>
</organism>
<dbReference type="OrthoDB" id="5425890at2759"/>
<keyword evidence="3" id="KW-1185">Reference proteome</keyword>
<name>A0A9P7Z0A5_9HELO</name>